<comment type="pathway">
    <text evidence="2">Protein modification; protein sumoylation.</text>
</comment>
<dbReference type="Pfam" id="PF02891">
    <property type="entry name" value="zf-MIZ"/>
    <property type="match status" value="1"/>
</dbReference>
<evidence type="ECO:0000313" key="15">
    <source>
        <dbReference type="Proteomes" id="UP000077755"/>
    </source>
</evidence>
<dbReference type="AlphaFoldDB" id="A0AAF0X877"/>
<dbReference type="InterPro" id="IPR004181">
    <property type="entry name" value="Znf_MIZ"/>
</dbReference>
<dbReference type="PANTHER" id="PTHR10782">
    <property type="entry name" value="ZINC FINGER MIZ DOMAIN-CONTAINING PROTEIN"/>
    <property type="match status" value="1"/>
</dbReference>
<dbReference type="SMART" id="SM00513">
    <property type="entry name" value="SAP"/>
    <property type="match status" value="1"/>
</dbReference>
<evidence type="ECO:0000256" key="5">
    <source>
        <dbReference type="ARBA" id="ARBA00022723"/>
    </source>
</evidence>
<dbReference type="InterPro" id="IPR031141">
    <property type="entry name" value="SIZ1/2_SP-RING"/>
</dbReference>
<keyword evidence="6 10" id="KW-0863">Zinc-finger</keyword>
<evidence type="ECO:0000259" key="13">
    <source>
        <dbReference type="PROSITE" id="PS51044"/>
    </source>
</evidence>
<keyword evidence="9" id="KW-0539">Nucleus</keyword>
<evidence type="ECO:0000256" key="9">
    <source>
        <dbReference type="ARBA" id="ARBA00023242"/>
    </source>
</evidence>
<evidence type="ECO:0000256" key="6">
    <source>
        <dbReference type="ARBA" id="ARBA00022771"/>
    </source>
</evidence>
<feature type="region of interest" description="Disordered" evidence="11">
    <location>
        <begin position="83"/>
        <end position="103"/>
    </location>
</feature>
<dbReference type="GO" id="GO:0061665">
    <property type="term" value="F:SUMO ligase activity"/>
    <property type="evidence" value="ECO:0007669"/>
    <property type="project" value="TreeGrafter"/>
</dbReference>
<evidence type="ECO:0000313" key="14">
    <source>
        <dbReference type="EMBL" id="WOH02154.1"/>
    </source>
</evidence>
<proteinExistence type="inferred from homology"/>
<evidence type="ECO:0000259" key="12">
    <source>
        <dbReference type="PROSITE" id="PS50800"/>
    </source>
</evidence>
<dbReference type="Pfam" id="PF02037">
    <property type="entry name" value="SAP"/>
    <property type="match status" value="1"/>
</dbReference>
<dbReference type="InterPro" id="IPR036361">
    <property type="entry name" value="SAP_dom_sf"/>
</dbReference>
<protein>
    <recommendedName>
        <fullName evidence="16">E3 SUMO-protein ligase SIZ1</fullName>
    </recommendedName>
</protein>
<evidence type="ECO:0000256" key="4">
    <source>
        <dbReference type="ARBA" id="ARBA00022679"/>
    </source>
</evidence>
<keyword evidence="7" id="KW-0833">Ubl conjugation pathway</keyword>
<dbReference type="SMART" id="SM00249">
    <property type="entry name" value="PHD"/>
    <property type="match status" value="1"/>
</dbReference>
<dbReference type="SUPFAM" id="SSF68906">
    <property type="entry name" value="SAP domain"/>
    <property type="match status" value="1"/>
</dbReference>
<feature type="compositionally biased region" description="Basic and acidic residues" evidence="11">
    <location>
        <begin position="94"/>
        <end position="103"/>
    </location>
</feature>
<dbReference type="Gene3D" id="1.10.720.30">
    <property type="entry name" value="SAP domain"/>
    <property type="match status" value="1"/>
</dbReference>
<keyword evidence="4" id="KW-0808">Transferase</keyword>
<dbReference type="Proteomes" id="UP000077755">
    <property type="component" value="Chromosome 5"/>
</dbReference>
<dbReference type="GO" id="GO:0008270">
    <property type="term" value="F:zinc ion binding"/>
    <property type="evidence" value="ECO:0007669"/>
    <property type="project" value="UniProtKB-KW"/>
</dbReference>
<name>A0AAF0X877_DAUCS</name>
<dbReference type="Gene3D" id="3.30.40.10">
    <property type="entry name" value="Zinc/RING finger domain, C3HC4 (zinc finger)"/>
    <property type="match status" value="2"/>
</dbReference>
<evidence type="ECO:0000256" key="1">
    <source>
        <dbReference type="ARBA" id="ARBA00004123"/>
    </source>
</evidence>
<dbReference type="EMBL" id="CP093347">
    <property type="protein sequence ID" value="WOH02154.1"/>
    <property type="molecule type" value="Genomic_DNA"/>
</dbReference>
<evidence type="ECO:0008006" key="16">
    <source>
        <dbReference type="Google" id="ProtNLM"/>
    </source>
</evidence>
<sequence length="828" mass="90926">MLVLISVCFADKLAYFRVKELKDVLTHLGLSKQGRKQDLLDRILTTISDEQVPGMLARKEVVTKLIDDTYRKMQVSSATTDLESKGTAISDSSSVKRKEPEDNHQIEKIRCPCGSSLRNSLIQCVDSRCNIWQHLGCVIIPEKSMEGVVPVPPETFYCELCRLSRADPFWVTVAHPLYPVKLNTSNFPTDGTNPVQSIEKTFQLTRADKDLLAKPEYDVQAWCILLNDKVSFRLQWPQYADLQVNGVPVRVINRPGSQLLGANGRDDGPVITPCTKDGVNKISLTGCDARLFCMGVRIARRRTVQQILSLIPKECDGERFEDSLARVRQCVGGGAATENADSDSDIEVVADSILVKLCCPMSGLRMKVAGRFKPCLHMGCFDLNVFVEMNQRTRKWQCPICLKNYSLENIIIDPYFNRITSKMQTCGEEVTEIEVKPDGSWRVKPVNDRRCLGDLKQWHFPDGSLCLETVEEAISKSEIIKQVKEECPSGGHIGLKLGIKKNKNGIWEVSKTNDSSVSRRQDNIENIGHIIMSSSITGSGRDGEDASVNQEGGSTNNGIELDSVPANVGPIYEFTGQIQNAPAGDADVIILSDSEEENEPIISSVPISKSTGTNAGFTYEIPAQAVPDSYLENSALGPDGGSHLGYFSNNDDEFGLPLLSADQLFGPEPDISDAMLDLPRDSLPMMDCYSLNAETASGSSSILPDSSLHNSRADLNDSLVDNPLVFGNDDPSLQLHSSRPADSAVQAGMNDQPIMSNNIPTEDWISLRVGNCRGRVYDEPPPVIGSSSQKQLHSKEGALASLANTVRPQRQVGKNQVTHSHFLDNGVL</sequence>
<organism evidence="14 15">
    <name type="scientific">Daucus carota subsp. sativus</name>
    <name type="common">Carrot</name>
    <dbReference type="NCBI Taxonomy" id="79200"/>
    <lineage>
        <taxon>Eukaryota</taxon>
        <taxon>Viridiplantae</taxon>
        <taxon>Streptophyta</taxon>
        <taxon>Embryophyta</taxon>
        <taxon>Tracheophyta</taxon>
        <taxon>Spermatophyta</taxon>
        <taxon>Magnoliopsida</taxon>
        <taxon>eudicotyledons</taxon>
        <taxon>Gunneridae</taxon>
        <taxon>Pentapetalae</taxon>
        <taxon>asterids</taxon>
        <taxon>campanulids</taxon>
        <taxon>Apiales</taxon>
        <taxon>Apiaceae</taxon>
        <taxon>Apioideae</taxon>
        <taxon>Scandiceae</taxon>
        <taxon>Daucinae</taxon>
        <taxon>Daucus</taxon>
        <taxon>Daucus sect. Daucus</taxon>
    </lineage>
</organism>
<dbReference type="GO" id="GO:0000785">
    <property type="term" value="C:chromatin"/>
    <property type="evidence" value="ECO:0007669"/>
    <property type="project" value="TreeGrafter"/>
</dbReference>
<feature type="region of interest" description="Disordered" evidence="11">
    <location>
        <begin position="534"/>
        <end position="562"/>
    </location>
</feature>
<dbReference type="GO" id="GO:0016925">
    <property type="term" value="P:protein sumoylation"/>
    <property type="evidence" value="ECO:0007669"/>
    <property type="project" value="TreeGrafter"/>
</dbReference>
<evidence type="ECO:0000256" key="10">
    <source>
        <dbReference type="PROSITE-ProRule" id="PRU00452"/>
    </source>
</evidence>
<dbReference type="InterPro" id="IPR013083">
    <property type="entry name" value="Znf_RING/FYVE/PHD"/>
</dbReference>
<keyword evidence="5" id="KW-0479">Metal-binding</keyword>
<comment type="subcellular location">
    <subcellularLocation>
        <location evidence="1">Nucleus</location>
    </subcellularLocation>
</comment>
<dbReference type="CDD" id="cd16792">
    <property type="entry name" value="SP-RING_Siz-like"/>
    <property type="match status" value="1"/>
</dbReference>
<dbReference type="PROSITE" id="PS51044">
    <property type="entry name" value="ZF_SP_RING"/>
    <property type="match status" value="1"/>
</dbReference>
<comment type="similarity">
    <text evidence="3">Belongs to the PIAS family.</text>
</comment>
<reference evidence="14" key="1">
    <citation type="journal article" date="2016" name="Nat. Genet.">
        <title>A high-quality carrot genome assembly provides new insights into carotenoid accumulation and asterid genome evolution.</title>
        <authorList>
            <person name="Iorizzo M."/>
            <person name="Ellison S."/>
            <person name="Senalik D."/>
            <person name="Zeng P."/>
            <person name="Satapoomin P."/>
            <person name="Huang J."/>
            <person name="Bowman M."/>
            <person name="Iovene M."/>
            <person name="Sanseverino W."/>
            <person name="Cavagnaro P."/>
            <person name="Yildiz M."/>
            <person name="Macko-Podgorni A."/>
            <person name="Moranska E."/>
            <person name="Grzebelus E."/>
            <person name="Grzebelus D."/>
            <person name="Ashrafi H."/>
            <person name="Zheng Z."/>
            <person name="Cheng S."/>
            <person name="Spooner D."/>
            <person name="Van Deynze A."/>
            <person name="Simon P."/>
        </authorList>
    </citation>
    <scope>NUCLEOTIDE SEQUENCE</scope>
    <source>
        <tissue evidence="14">Leaf</tissue>
    </source>
</reference>
<feature type="domain" description="SP-RING-type" evidence="13">
    <location>
        <begin position="342"/>
        <end position="425"/>
    </location>
</feature>
<dbReference type="GO" id="GO:0005634">
    <property type="term" value="C:nucleus"/>
    <property type="evidence" value="ECO:0007669"/>
    <property type="project" value="UniProtKB-SubCell"/>
</dbReference>
<feature type="domain" description="SAP" evidence="12">
    <location>
        <begin position="13"/>
        <end position="47"/>
    </location>
</feature>
<evidence type="ECO:0000256" key="2">
    <source>
        <dbReference type="ARBA" id="ARBA00004718"/>
    </source>
</evidence>
<evidence type="ECO:0000256" key="3">
    <source>
        <dbReference type="ARBA" id="ARBA00005383"/>
    </source>
</evidence>
<dbReference type="InterPro" id="IPR019786">
    <property type="entry name" value="Zinc_finger_PHD-type_CS"/>
</dbReference>
<dbReference type="SUPFAM" id="SSF57903">
    <property type="entry name" value="FYVE/PHD zinc finger"/>
    <property type="match status" value="1"/>
</dbReference>
<dbReference type="PROSITE" id="PS01359">
    <property type="entry name" value="ZF_PHD_1"/>
    <property type="match status" value="1"/>
</dbReference>
<dbReference type="PANTHER" id="PTHR10782:SF102">
    <property type="entry name" value="E3 SUMO-PROTEIN LIGASE SIZ1"/>
    <property type="match status" value="1"/>
</dbReference>
<dbReference type="InterPro" id="IPR001965">
    <property type="entry name" value="Znf_PHD"/>
</dbReference>
<accession>A0AAF0X877</accession>
<reference evidence="14" key="2">
    <citation type="submission" date="2022-03" db="EMBL/GenBank/DDBJ databases">
        <title>Draft title - Genomic analysis of global carrot germplasm unveils the trajectory of domestication and the origin of high carotenoid orange carrot.</title>
        <authorList>
            <person name="Iorizzo M."/>
            <person name="Ellison S."/>
            <person name="Senalik D."/>
            <person name="Macko-Podgorni A."/>
            <person name="Grzebelus D."/>
            <person name="Bostan H."/>
            <person name="Rolling W."/>
            <person name="Curaba J."/>
            <person name="Simon P."/>
        </authorList>
    </citation>
    <scope>NUCLEOTIDE SEQUENCE</scope>
    <source>
        <tissue evidence="14">Leaf</tissue>
    </source>
</reference>
<dbReference type="InterPro" id="IPR003034">
    <property type="entry name" value="SAP_dom"/>
</dbReference>
<dbReference type="PROSITE" id="PS50800">
    <property type="entry name" value="SAP"/>
    <property type="match status" value="1"/>
</dbReference>
<evidence type="ECO:0000256" key="7">
    <source>
        <dbReference type="ARBA" id="ARBA00022786"/>
    </source>
</evidence>
<dbReference type="CDD" id="cd15570">
    <property type="entry name" value="PHD_Bye1p_SIZ1_like"/>
    <property type="match status" value="1"/>
</dbReference>
<feature type="compositionally biased region" description="Polar residues" evidence="11">
    <location>
        <begin position="83"/>
        <end position="93"/>
    </location>
</feature>
<keyword evidence="8" id="KW-0862">Zinc</keyword>
<feature type="compositionally biased region" description="Polar residues" evidence="11">
    <location>
        <begin position="547"/>
        <end position="558"/>
    </location>
</feature>
<gene>
    <name evidence="14" type="ORF">DCAR_0521542</name>
</gene>
<evidence type="ECO:0000256" key="8">
    <source>
        <dbReference type="ARBA" id="ARBA00022833"/>
    </source>
</evidence>
<keyword evidence="15" id="KW-1185">Reference proteome</keyword>
<evidence type="ECO:0000256" key="11">
    <source>
        <dbReference type="SAM" id="MobiDB-lite"/>
    </source>
</evidence>
<dbReference type="InterPro" id="IPR011011">
    <property type="entry name" value="Znf_FYVE_PHD"/>
</dbReference>